<evidence type="ECO:0000256" key="2">
    <source>
        <dbReference type="ARBA" id="ARBA00008488"/>
    </source>
</evidence>
<dbReference type="EMBL" id="SETE01000009">
    <property type="protein sequence ID" value="RYM31327.1"/>
    <property type="molecule type" value="Genomic_DNA"/>
</dbReference>
<feature type="transmembrane region" description="Helical" evidence="8">
    <location>
        <begin position="131"/>
        <end position="148"/>
    </location>
</feature>
<accession>A0A4Q4KFM7</accession>
<evidence type="ECO:0000256" key="3">
    <source>
        <dbReference type="ARBA" id="ARBA00022475"/>
    </source>
</evidence>
<feature type="binding site" evidence="7">
    <location>
        <position position="64"/>
    </location>
    <ligand>
        <name>Zn(2+)</name>
        <dbReference type="ChEBI" id="CHEBI:29105"/>
    </ligand>
</feature>
<feature type="binding site" evidence="7">
    <location>
        <position position="186"/>
    </location>
    <ligand>
        <name>Zn(2+)</name>
        <dbReference type="ChEBI" id="CHEBI:29105"/>
    </ligand>
</feature>
<dbReference type="OrthoDB" id="9813689at2"/>
<keyword evidence="4 8" id="KW-0812">Transmembrane</keyword>
<evidence type="ECO:0000256" key="5">
    <source>
        <dbReference type="ARBA" id="ARBA00022989"/>
    </source>
</evidence>
<protein>
    <submittedName>
        <fullName evidence="9">Hemolysin III family protein</fullName>
    </submittedName>
</protein>
<dbReference type="PANTHER" id="PTHR20855:SF3">
    <property type="entry name" value="LD03007P"/>
    <property type="match status" value="1"/>
</dbReference>
<evidence type="ECO:0000256" key="4">
    <source>
        <dbReference type="ARBA" id="ARBA00022692"/>
    </source>
</evidence>
<keyword evidence="6 8" id="KW-0472">Membrane</keyword>
<organism evidence="9 10">
    <name type="scientific">Brumimicrobium glaciale</name>
    <dbReference type="NCBI Taxonomy" id="200475"/>
    <lineage>
        <taxon>Bacteria</taxon>
        <taxon>Pseudomonadati</taxon>
        <taxon>Bacteroidota</taxon>
        <taxon>Flavobacteriia</taxon>
        <taxon>Flavobacteriales</taxon>
        <taxon>Crocinitomicaceae</taxon>
        <taxon>Brumimicrobium</taxon>
    </lineage>
</organism>
<feature type="transmembrane region" description="Helical" evidence="8">
    <location>
        <begin position="81"/>
        <end position="99"/>
    </location>
</feature>
<dbReference type="NCBIfam" id="TIGR01065">
    <property type="entry name" value="hlyIII"/>
    <property type="match status" value="1"/>
</dbReference>
<reference evidence="9 10" key="1">
    <citation type="submission" date="2019-02" db="EMBL/GenBank/DDBJ databases">
        <title>Genome sequence of the sea-ice species Brumimicrobium glaciale.</title>
        <authorList>
            <person name="Bowman J.P."/>
        </authorList>
    </citation>
    <scope>NUCLEOTIDE SEQUENCE [LARGE SCALE GENOMIC DNA]</scope>
    <source>
        <strain evidence="9 10">IC156</strain>
    </source>
</reference>
<keyword evidence="3" id="KW-1003">Cell membrane</keyword>
<comment type="caution">
    <text evidence="9">The sequence shown here is derived from an EMBL/GenBank/DDBJ whole genome shotgun (WGS) entry which is preliminary data.</text>
</comment>
<feature type="binding site" evidence="7">
    <location>
        <position position="190"/>
    </location>
    <ligand>
        <name>Zn(2+)</name>
        <dbReference type="ChEBI" id="CHEBI:29105"/>
    </ligand>
</feature>
<dbReference type="InterPro" id="IPR005744">
    <property type="entry name" value="Hy-lIII"/>
</dbReference>
<dbReference type="Proteomes" id="UP000293952">
    <property type="component" value="Unassembled WGS sequence"/>
</dbReference>
<comment type="similarity">
    <text evidence="2">Belongs to the UPF0073 (Hly-III) family.</text>
</comment>
<evidence type="ECO:0000313" key="10">
    <source>
        <dbReference type="Proteomes" id="UP000293952"/>
    </source>
</evidence>
<dbReference type="RefSeq" id="WP_130095013.1">
    <property type="nucleotide sequence ID" value="NZ_SETE01000009.1"/>
</dbReference>
<evidence type="ECO:0000313" key="9">
    <source>
        <dbReference type="EMBL" id="RYM31327.1"/>
    </source>
</evidence>
<feature type="transmembrane region" description="Helical" evidence="8">
    <location>
        <begin position="12"/>
        <end position="34"/>
    </location>
</feature>
<proteinExistence type="inferred from homology"/>
<dbReference type="GO" id="GO:0140911">
    <property type="term" value="F:pore-forming activity"/>
    <property type="evidence" value="ECO:0007669"/>
    <property type="project" value="InterPro"/>
</dbReference>
<feature type="transmembrane region" description="Helical" evidence="8">
    <location>
        <begin position="186"/>
        <end position="208"/>
    </location>
</feature>
<feature type="transmembrane region" description="Helical" evidence="8">
    <location>
        <begin position="40"/>
        <end position="60"/>
    </location>
</feature>
<keyword evidence="7" id="KW-0862">Zinc</keyword>
<feature type="transmembrane region" description="Helical" evidence="8">
    <location>
        <begin position="105"/>
        <end position="124"/>
    </location>
</feature>
<evidence type="ECO:0000256" key="1">
    <source>
        <dbReference type="ARBA" id="ARBA00004651"/>
    </source>
</evidence>
<evidence type="ECO:0000256" key="6">
    <source>
        <dbReference type="ARBA" id="ARBA00023136"/>
    </source>
</evidence>
<feature type="transmembrane region" description="Helical" evidence="8">
    <location>
        <begin position="160"/>
        <end position="179"/>
    </location>
</feature>
<dbReference type="GO" id="GO:0046872">
    <property type="term" value="F:metal ion binding"/>
    <property type="evidence" value="ECO:0007669"/>
    <property type="project" value="UniProtKB-KW"/>
</dbReference>
<dbReference type="InterPro" id="IPR004254">
    <property type="entry name" value="AdipoR/HlyIII-related"/>
</dbReference>
<dbReference type="GO" id="GO:0005886">
    <property type="term" value="C:plasma membrane"/>
    <property type="evidence" value="ECO:0007669"/>
    <property type="project" value="UniProtKB-SubCell"/>
</dbReference>
<evidence type="ECO:0000256" key="8">
    <source>
        <dbReference type="SAM" id="Phobius"/>
    </source>
</evidence>
<name>A0A4Q4KFM7_9FLAO</name>
<comment type="subcellular location">
    <subcellularLocation>
        <location evidence="1">Cell membrane</location>
        <topology evidence="1">Multi-pass membrane protein</topology>
    </subcellularLocation>
</comment>
<keyword evidence="7" id="KW-0479">Metal-binding</keyword>
<sequence length="212" mass="24065">MNDYSPKEEKLNVISHGFGFFLSIVALIVLVIKATEFGNVWHIVSVAIYGVSMIIMYAASSLYHNAKQPDQRKKLKIFDHAAIYVLIAGTYAPFTLITLKETVGWYVFGVIWGMALIGITLKLFFTGKYKILSTLMYILMSWVIIFAIKPLIDNLSYDGLFWLFAGGVFYMVGAVLYSIKKIKFNHAIFHVCVLAGSFCHFYSIYYYVLPGK</sequence>
<keyword evidence="10" id="KW-1185">Reference proteome</keyword>
<dbReference type="AlphaFoldDB" id="A0A4Q4KFM7"/>
<dbReference type="PANTHER" id="PTHR20855">
    <property type="entry name" value="ADIPOR/PROGESTIN RECEPTOR-RELATED"/>
    <property type="match status" value="1"/>
</dbReference>
<dbReference type="Pfam" id="PF03006">
    <property type="entry name" value="HlyIII"/>
    <property type="match status" value="1"/>
</dbReference>
<evidence type="ECO:0000256" key="7">
    <source>
        <dbReference type="PIRSR" id="PIRSR604254-1"/>
    </source>
</evidence>
<keyword evidence="5 8" id="KW-1133">Transmembrane helix</keyword>
<gene>
    <name evidence="9" type="ORF">ERX46_16730</name>
</gene>